<dbReference type="AlphaFoldDB" id="A0A5C7GMT6"/>
<dbReference type="EMBL" id="VRKQ01000008">
    <property type="protein sequence ID" value="TXG39615.1"/>
    <property type="molecule type" value="Genomic_DNA"/>
</dbReference>
<keyword evidence="1" id="KW-0472">Membrane</keyword>
<comment type="caution">
    <text evidence="2">The sequence shown here is derived from an EMBL/GenBank/DDBJ whole genome shotgun (WGS) entry which is preliminary data.</text>
</comment>
<keyword evidence="3" id="KW-1185">Reference proteome</keyword>
<accession>A0A5C7GMT6</accession>
<evidence type="ECO:0000256" key="1">
    <source>
        <dbReference type="SAM" id="Phobius"/>
    </source>
</evidence>
<feature type="transmembrane region" description="Helical" evidence="1">
    <location>
        <begin position="78"/>
        <end position="96"/>
    </location>
</feature>
<feature type="transmembrane region" description="Helical" evidence="1">
    <location>
        <begin position="108"/>
        <end position="129"/>
    </location>
</feature>
<dbReference type="RefSeq" id="WP_147767185.1">
    <property type="nucleotide sequence ID" value="NZ_VRKQ01000008.1"/>
</dbReference>
<feature type="transmembrane region" description="Helical" evidence="1">
    <location>
        <begin position="135"/>
        <end position="159"/>
    </location>
</feature>
<evidence type="ECO:0000313" key="2">
    <source>
        <dbReference type="EMBL" id="TXG39615.1"/>
    </source>
</evidence>
<feature type="transmembrane region" description="Helical" evidence="1">
    <location>
        <begin position="212"/>
        <end position="234"/>
    </location>
</feature>
<feature type="transmembrane region" description="Helical" evidence="1">
    <location>
        <begin position="39"/>
        <end position="58"/>
    </location>
</feature>
<name>A0A5C7GMT6_9FLAO</name>
<dbReference type="OrthoDB" id="1453530at2"/>
<dbReference type="Proteomes" id="UP000321080">
    <property type="component" value="Unassembled WGS sequence"/>
</dbReference>
<sequence length="246" mass="29402">MKDFLLNNYSFITHLVEFLAALTGLLFYKKYKFTAAKYFIWFLVYVVFFDTLSGYTRYVHPDRFLSFLIDTPFEKNHWLGTIYWDIGAIIFFVFYYNKILKTNRFKIVLKYSAYLFLGISIVQIIVGWQDFFSKFFSVIILAGAVVIFEGTVLYFVEVLKSDKILTFYRSLSFYISSAIFIWWLIITPFTFYDVYVTYEVVGRYQDIDFIFLKWQIFLFSNIFMYSTFIFALIFCKPGTEINKTDG</sequence>
<protein>
    <submittedName>
        <fullName evidence="2">Uncharacterized protein</fullName>
    </submittedName>
</protein>
<reference evidence="2 3" key="1">
    <citation type="submission" date="2019-08" db="EMBL/GenBank/DDBJ databases">
        <title>Seonamhaeicola sediminis sp. nov., isolated from marine sediment.</title>
        <authorList>
            <person name="Cao W.R."/>
        </authorList>
    </citation>
    <scope>NUCLEOTIDE SEQUENCE [LARGE SCALE GENOMIC DNA]</scope>
    <source>
        <strain evidence="2 3">1505</strain>
    </source>
</reference>
<organism evidence="2 3">
    <name type="scientific">Seonamhaeicola maritimus</name>
    <dbReference type="NCBI Taxonomy" id="2591822"/>
    <lineage>
        <taxon>Bacteria</taxon>
        <taxon>Pseudomonadati</taxon>
        <taxon>Bacteroidota</taxon>
        <taxon>Flavobacteriia</taxon>
        <taxon>Flavobacteriales</taxon>
        <taxon>Flavobacteriaceae</taxon>
    </lineage>
</organism>
<keyword evidence="1" id="KW-0812">Transmembrane</keyword>
<feature type="transmembrane region" description="Helical" evidence="1">
    <location>
        <begin position="6"/>
        <end position="27"/>
    </location>
</feature>
<feature type="transmembrane region" description="Helical" evidence="1">
    <location>
        <begin position="171"/>
        <end position="192"/>
    </location>
</feature>
<evidence type="ECO:0000313" key="3">
    <source>
        <dbReference type="Proteomes" id="UP000321080"/>
    </source>
</evidence>
<proteinExistence type="predicted"/>
<keyword evidence="1" id="KW-1133">Transmembrane helix</keyword>
<gene>
    <name evidence="2" type="ORF">FUA22_07045</name>
</gene>